<evidence type="ECO:0000313" key="3">
    <source>
        <dbReference type="Proteomes" id="UP001054252"/>
    </source>
</evidence>
<feature type="compositionally biased region" description="Polar residues" evidence="1">
    <location>
        <begin position="137"/>
        <end position="149"/>
    </location>
</feature>
<reference evidence="2 3" key="1">
    <citation type="journal article" date="2021" name="Commun. Biol.">
        <title>The genome of Shorea leprosula (Dipterocarpaceae) highlights the ecological relevance of drought in aseasonal tropical rainforests.</title>
        <authorList>
            <person name="Ng K.K.S."/>
            <person name="Kobayashi M.J."/>
            <person name="Fawcett J.A."/>
            <person name="Hatakeyama M."/>
            <person name="Paape T."/>
            <person name="Ng C.H."/>
            <person name="Ang C.C."/>
            <person name="Tnah L.H."/>
            <person name="Lee C.T."/>
            <person name="Nishiyama T."/>
            <person name="Sese J."/>
            <person name="O'Brien M.J."/>
            <person name="Copetti D."/>
            <person name="Mohd Noor M.I."/>
            <person name="Ong R.C."/>
            <person name="Putra M."/>
            <person name="Sireger I.Z."/>
            <person name="Indrioko S."/>
            <person name="Kosugi Y."/>
            <person name="Izuno A."/>
            <person name="Isagi Y."/>
            <person name="Lee S.L."/>
            <person name="Shimizu K.K."/>
        </authorList>
    </citation>
    <scope>NUCLEOTIDE SEQUENCE [LARGE SCALE GENOMIC DNA]</scope>
    <source>
        <strain evidence="2">214</strain>
    </source>
</reference>
<name>A0AAV5LBI2_9ROSI</name>
<accession>A0AAV5LBI2</accession>
<dbReference type="AlphaFoldDB" id="A0AAV5LBI2"/>
<keyword evidence="3" id="KW-1185">Reference proteome</keyword>
<dbReference type="Proteomes" id="UP001054252">
    <property type="component" value="Unassembled WGS sequence"/>
</dbReference>
<evidence type="ECO:0000256" key="1">
    <source>
        <dbReference type="SAM" id="MobiDB-lite"/>
    </source>
</evidence>
<sequence>MGESRQEKLEDFHGPLAIGRNKIRVNPIYIKAEKKSFWADFTRKNWSLYPATAGGREGRSRADPAAFLQEREVLSSRLVLGQEENKIIKFSYQFLREVDDDEGWWCSAAGRKKTEQTRKWLGKRKKEKIKEKEMSQPALSNKSFNPFKV</sequence>
<organism evidence="2 3">
    <name type="scientific">Rubroshorea leprosula</name>
    <dbReference type="NCBI Taxonomy" id="152421"/>
    <lineage>
        <taxon>Eukaryota</taxon>
        <taxon>Viridiplantae</taxon>
        <taxon>Streptophyta</taxon>
        <taxon>Embryophyta</taxon>
        <taxon>Tracheophyta</taxon>
        <taxon>Spermatophyta</taxon>
        <taxon>Magnoliopsida</taxon>
        <taxon>eudicotyledons</taxon>
        <taxon>Gunneridae</taxon>
        <taxon>Pentapetalae</taxon>
        <taxon>rosids</taxon>
        <taxon>malvids</taxon>
        <taxon>Malvales</taxon>
        <taxon>Dipterocarpaceae</taxon>
        <taxon>Rubroshorea</taxon>
    </lineage>
</organism>
<feature type="region of interest" description="Disordered" evidence="1">
    <location>
        <begin position="117"/>
        <end position="149"/>
    </location>
</feature>
<comment type="caution">
    <text evidence="2">The sequence shown here is derived from an EMBL/GenBank/DDBJ whole genome shotgun (WGS) entry which is preliminary data.</text>
</comment>
<evidence type="ECO:0000313" key="2">
    <source>
        <dbReference type="EMBL" id="GKV34372.1"/>
    </source>
</evidence>
<gene>
    <name evidence="2" type="ORF">SLEP1_g42749</name>
</gene>
<proteinExistence type="predicted"/>
<protein>
    <submittedName>
        <fullName evidence="2">Uncharacterized protein</fullName>
    </submittedName>
</protein>
<dbReference type="EMBL" id="BPVZ01000105">
    <property type="protein sequence ID" value="GKV34372.1"/>
    <property type="molecule type" value="Genomic_DNA"/>
</dbReference>